<dbReference type="KEGG" id="glj:GKIL_1970"/>
<dbReference type="OrthoDB" id="5447986at2"/>
<dbReference type="GO" id="GO:0022857">
    <property type="term" value="F:transmembrane transporter activity"/>
    <property type="evidence" value="ECO:0007669"/>
    <property type="project" value="InterPro"/>
</dbReference>
<evidence type="ECO:0000256" key="2">
    <source>
        <dbReference type="ARBA" id="ARBA00022692"/>
    </source>
</evidence>
<name>U5QGZ7_GLOK1</name>
<comment type="subcellular location">
    <subcellularLocation>
        <location evidence="1">Membrane</location>
        <topology evidence="1">Multi-pass membrane protein</topology>
    </subcellularLocation>
</comment>
<feature type="transmembrane region" description="Helical" evidence="5">
    <location>
        <begin position="64"/>
        <end position="80"/>
    </location>
</feature>
<dbReference type="HOGENOM" id="CLU_059320_0_0_3"/>
<protein>
    <recommendedName>
        <fullName evidence="8">FUSC family protein</fullName>
    </recommendedName>
</protein>
<feature type="transmembrane region" description="Helical" evidence="5">
    <location>
        <begin position="134"/>
        <end position="152"/>
    </location>
</feature>
<gene>
    <name evidence="6" type="ORF">GKIL_1970</name>
</gene>
<feature type="transmembrane region" description="Helical" evidence="5">
    <location>
        <begin position="110"/>
        <end position="128"/>
    </location>
</feature>
<reference evidence="6 7" key="1">
    <citation type="journal article" date="2013" name="PLoS ONE">
        <title>Cultivation and Complete Genome Sequencing of Gloeobacter kilaueensis sp. nov., from a Lava Cave in Kilauea Caldera, Hawai'i.</title>
        <authorList>
            <person name="Saw J.H."/>
            <person name="Schatz M."/>
            <person name="Brown M.V."/>
            <person name="Kunkel D.D."/>
            <person name="Foster J.S."/>
            <person name="Shick H."/>
            <person name="Christensen S."/>
            <person name="Hou S."/>
            <person name="Wan X."/>
            <person name="Donachie S.P."/>
        </authorList>
    </citation>
    <scope>NUCLEOTIDE SEQUENCE [LARGE SCALE GENOMIC DNA]</scope>
    <source>
        <strain evidence="7">JS</strain>
    </source>
</reference>
<dbReference type="EMBL" id="CP003587">
    <property type="protein sequence ID" value="AGY58216.1"/>
    <property type="molecule type" value="Genomic_DNA"/>
</dbReference>
<feature type="transmembrane region" description="Helical" evidence="5">
    <location>
        <begin position="12"/>
        <end position="33"/>
    </location>
</feature>
<proteinExistence type="predicted"/>
<sequence length="379" mass="40328">MRILKQQLSAATVKIAFKAGVAALLAYLGAQGLGLRSPLWATISAVIVMQANLGSSFGASWQRLVGTAVGVLVGIVLVSLGGHNILLLGAGTTLTVLLCAVLGVYESFRIATVTFVLVALLGGTEPWSFGLHRFLDVAFGLLVALGVTVGLWPPRARRDLRHTLAALLEADARLYQRLVENYLSASNDSGSVLEARGAIKASLATARTLVGDIGREPPAAEDPALTSLLVVVERLQEDLFTLDRGIADSTGDGLQNHLRTELENLAQITVTTFTTLAAALREPQAVAHPAQLSQAVQAVDERFGELRRARVPSQYSADELLRFTSFLFSVQQVALELDNLAAEITGLTSAGQPGGWPARLLRPYRSAGVPLRSGRTHEN</sequence>
<evidence type="ECO:0000313" key="6">
    <source>
        <dbReference type="EMBL" id="AGY58216.1"/>
    </source>
</evidence>
<dbReference type="InterPro" id="IPR052430">
    <property type="entry name" value="IVT-Associated"/>
</dbReference>
<dbReference type="RefSeq" id="WP_023173340.1">
    <property type="nucleotide sequence ID" value="NC_022600.1"/>
</dbReference>
<keyword evidence="4 5" id="KW-0472">Membrane</keyword>
<organism evidence="6 7">
    <name type="scientific">Gloeobacter kilaueensis (strain ATCC BAA-2537 / CCAP 1431/1 / ULC 316 / JS1)</name>
    <dbReference type="NCBI Taxonomy" id="1183438"/>
    <lineage>
        <taxon>Bacteria</taxon>
        <taxon>Bacillati</taxon>
        <taxon>Cyanobacteriota</taxon>
        <taxon>Cyanophyceae</taxon>
        <taxon>Gloeobacterales</taxon>
        <taxon>Gloeobacteraceae</taxon>
        <taxon>Gloeobacter</taxon>
    </lineage>
</organism>
<dbReference type="PANTHER" id="PTHR47804:SF3">
    <property type="entry name" value="PROTEIN BRE4"/>
    <property type="match status" value="1"/>
</dbReference>
<evidence type="ECO:0000256" key="5">
    <source>
        <dbReference type="SAM" id="Phobius"/>
    </source>
</evidence>
<dbReference type="PATRIC" id="fig|1183438.3.peg.1932"/>
<dbReference type="AlphaFoldDB" id="U5QGZ7"/>
<evidence type="ECO:0000256" key="1">
    <source>
        <dbReference type="ARBA" id="ARBA00004141"/>
    </source>
</evidence>
<keyword evidence="7" id="KW-1185">Reference proteome</keyword>
<evidence type="ECO:0008006" key="8">
    <source>
        <dbReference type="Google" id="ProtNLM"/>
    </source>
</evidence>
<accession>U5QGZ7</accession>
<keyword evidence="3 5" id="KW-1133">Transmembrane helix</keyword>
<dbReference type="Pfam" id="PF04632">
    <property type="entry name" value="FUSC"/>
    <property type="match status" value="1"/>
</dbReference>
<dbReference type="GO" id="GO:0005886">
    <property type="term" value="C:plasma membrane"/>
    <property type="evidence" value="ECO:0007669"/>
    <property type="project" value="InterPro"/>
</dbReference>
<dbReference type="InterPro" id="IPR006726">
    <property type="entry name" value="PHBA_efflux_AaeB/fusaric-R"/>
</dbReference>
<dbReference type="Proteomes" id="UP000017396">
    <property type="component" value="Chromosome"/>
</dbReference>
<evidence type="ECO:0000256" key="4">
    <source>
        <dbReference type="ARBA" id="ARBA00023136"/>
    </source>
</evidence>
<keyword evidence="2 5" id="KW-0812">Transmembrane</keyword>
<evidence type="ECO:0000256" key="3">
    <source>
        <dbReference type="ARBA" id="ARBA00022989"/>
    </source>
</evidence>
<dbReference type="PANTHER" id="PTHR47804">
    <property type="entry name" value="60S RIBOSOMAL PROTEIN L19"/>
    <property type="match status" value="1"/>
</dbReference>
<feature type="transmembrane region" description="Helical" evidence="5">
    <location>
        <begin position="39"/>
        <end position="57"/>
    </location>
</feature>
<evidence type="ECO:0000313" key="7">
    <source>
        <dbReference type="Proteomes" id="UP000017396"/>
    </source>
</evidence>
<dbReference type="eggNOG" id="COG4129">
    <property type="taxonomic scope" value="Bacteria"/>
</dbReference>